<dbReference type="Proteomes" id="UP000269154">
    <property type="component" value="Unassembled WGS sequence"/>
</dbReference>
<comment type="subcellular location">
    <subcellularLocation>
        <location evidence="5">Cell membrane</location>
        <topology evidence="5">Multi-pass membrane protein</topology>
    </subcellularLocation>
    <subcellularLocation>
        <location evidence="1">Membrane</location>
        <topology evidence="1">Multi-pass membrane protein</topology>
    </subcellularLocation>
</comment>
<dbReference type="PROSITE" id="PS51012">
    <property type="entry name" value="ABC_TM2"/>
    <property type="match status" value="1"/>
</dbReference>
<feature type="transmembrane region" description="Helical" evidence="5">
    <location>
        <begin position="167"/>
        <end position="193"/>
    </location>
</feature>
<evidence type="ECO:0000313" key="7">
    <source>
        <dbReference type="EMBL" id="RQH27480.1"/>
    </source>
</evidence>
<keyword evidence="5" id="KW-0813">Transport</keyword>
<dbReference type="Pfam" id="PF01061">
    <property type="entry name" value="ABC2_membrane"/>
    <property type="match status" value="1"/>
</dbReference>
<dbReference type="OrthoDB" id="9788252at2"/>
<keyword evidence="4 5" id="KW-0472">Membrane</keyword>
<dbReference type="PIRSF" id="PIRSF006648">
    <property type="entry name" value="DrrB"/>
    <property type="match status" value="1"/>
</dbReference>
<organism evidence="7 8">
    <name type="scientific">Okeania hirsuta</name>
    <dbReference type="NCBI Taxonomy" id="1458930"/>
    <lineage>
        <taxon>Bacteria</taxon>
        <taxon>Bacillati</taxon>
        <taxon>Cyanobacteriota</taxon>
        <taxon>Cyanophyceae</taxon>
        <taxon>Oscillatoriophycideae</taxon>
        <taxon>Oscillatoriales</taxon>
        <taxon>Microcoleaceae</taxon>
        <taxon>Okeania</taxon>
    </lineage>
</organism>
<evidence type="ECO:0000259" key="6">
    <source>
        <dbReference type="PROSITE" id="PS51012"/>
    </source>
</evidence>
<evidence type="ECO:0000256" key="3">
    <source>
        <dbReference type="ARBA" id="ARBA00022989"/>
    </source>
</evidence>
<dbReference type="GO" id="GO:0140359">
    <property type="term" value="F:ABC-type transporter activity"/>
    <property type="evidence" value="ECO:0007669"/>
    <property type="project" value="InterPro"/>
</dbReference>
<keyword evidence="8" id="KW-1185">Reference proteome</keyword>
<keyword evidence="5" id="KW-1003">Cell membrane</keyword>
<feature type="transmembrane region" description="Helical" evidence="5">
    <location>
        <begin position="200"/>
        <end position="223"/>
    </location>
</feature>
<dbReference type="EMBL" id="RCBY01000251">
    <property type="protein sequence ID" value="RQH27480.1"/>
    <property type="molecule type" value="Genomic_DNA"/>
</dbReference>
<feature type="transmembrane region" description="Helical" evidence="5">
    <location>
        <begin position="133"/>
        <end position="161"/>
    </location>
</feature>
<dbReference type="GO" id="GO:0043190">
    <property type="term" value="C:ATP-binding cassette (ABC) transporter complex"/>
    <property type="evidence" value="ECO:0007669"/>
    <property type="project" value="InterPro"/>
</dbReference>
<dbReference type="InterPro" id="IPR013525">
    <property type="entry name" value="ABC2_TM"/>
</dbReference>
<dbReference type="PANTHER" id="PTHR43077:SF10">
    <property type="entry name" value="TRANSPORT PERMEASE PROTEIN"/>
    <property type="match status" value="1"/>
</dbReference>
<keyword evidence="2 5" id="KW-0812">Transmembrane</keyword>
<feature type="transmembrane region" description="Helical" evidence="5">
    <location>
        <begin position="51"/>
        <end position="72"/>
    </location>
</feature>
<keyword evidence="3 5" id="KW-1133">Transmembrane helix</keyword>
<evidence type="ECO:0000256" key="5">
    <source>
        <dbReference type="RuleBase" id="RU361157"/>
    </source>
</evidence>
<dbReference type="InterPro" id="IPR000412">
    <property type="entry name" value="ABC_2_transport"/>
</dbReference>
<dbReference type="InterPro" id="IPR051328">
    <property type="entry name" value="T7SS_ABC-Transporter"/>
</dbReference>
<feature type="transmembrane region" description="Helical" evidence="5">
    <location>
        <begin position="92"/>
        <end position="112"/>
    </location>
</feature>
<protein>
    <recommendedName>
        <fullName evidence="5">Transport permease protein</fullName>
    </recommendedName>
</protein>
<evidence type="ECO:0000256" key="4">
    <source>
        <dbReference type="ARBA" id="ARBA00023136"/>
    </source>
</evidence>
<gene>
    <name evidence="7" type="ORF">D5R40_27435</name>
</gene>
<proteinExistence type="inferred from homology"/>
<evidence type="ECO:0000256" key="1">
    <source>
        <dbReference type="ARBA" id="ARBA00004141"/>
    </source>
</evidence>
<comment type="similarity">
    <text evidence="5">Belongs to the ABC-2 integral membrane protein family.</text>
</comment>
<comment type="caution">
    <text evidence="7">The sequence shown here is derived from an EMBL/GenBank/DDBJ whole genome shotgun (WGS) entry which is preliminary data.</text>
</comment>
<feature type="domain" description="ABC transmembrane type-2" evidence="6">
    <location>
        <begin position="52"/>
        <end position="294"/>
    </location>
</feature>
<reference evidence="7 8" key="1">
    <citation type="journal article" date="2018" name="ACS Chem. Biol.">
        <title>Ketoreductase domain dysfunction expands chemodiversity: malyngamide biosynthesis in the cyanobacterium Okeania hirsuta.</title>
        <authorList>
            <person name="Moss N.A."/>
            <person name="Leao T."/>
            <person name="Rankin M."/>
            <person name="McCullough T.M."/>
            <person name="Qu P."/>
            <person name="Korobeynikov A."/>
            <person name="Smith J.L."/>
            <person name="Gerwick L."/>
            <person name="Gerwick W.H."/>
        </authorList>
    </citation>
    <scope>NUCLEOTIDE SEQUENCE [LARGE SCALE GENOMIC DNA]</scope>
    <source>
        <strain evidence="7 8">PAB10Feb10-1</strain>
    </source>
</reference>
<dbReference type="InterPro" id="IPR047817">
    <property type="entry name" value="ABC2_TM_bact-type"/>
</dbReference>
<dbReference type="RefSeq" id="WP_124155473.1">
    <property type="nucleotide sequence ID" value="NZ_CAWOLW010000170.1"/>
</dbReference>
<evidence type="ECO:0000256" key="2">
    <source>
        <dbReference type="ARBA" id="ARBA00022692"/>
    </source>
</evidence>
<dbReference type="AlphaFoldDB" id="A0A3N6P3P8"/>
<accession>A0A3N6P3P8</accession>
<dbReference type="PANTHER" id="PTHR43077">
    <property type="entry name" value="TRANSPORT PERMEASE YVFS-RELATED"/>
    <property type="match status" value="1"/>
</dbReference>
<feature type="transmembrane region" description="Helical" evidence="5">
    <location>
        <begin position="267"/>
        <end position="287"/>
    </location>
</feature>
<name>A0A3N6P3P8_9CYAN</name>
<sequence length="296" mass="31670">MSGTITPSQPNISQLSDTKTTSLTSGSVVGDFFQETLALTRRLFIQLKRRPSTLIAGIIQPLMWLILFGALFQNVPQGLFGESQNYGQFLGAGIIVFTAFAGALNAGLPVMFDREFGFLNRLLVAPLTSRFSIVLASATFIITLSLIQSAIIIGAGAFLGAGLPGTLGLATIALIVLMLVLGVTGLSLGLAFALPGHIELLAVIFVTNLPLLFASTALAPLSFMPNWLQVVASVNPLTYAIEPIRYLYLHSDWSIGSIIMETPFADISFGTALLVLLVFDVVTLVAIQPLLRRRFA</sequence>
<evidence type="ECO:0000313" key="8">
    <source>
        <dbReference type="Proteomes" id="UP000269154"/>
    </source>
</evidence>